<dbReference type="RefSeq" id="XP_038056605.1">
    <property type="nucleotide sequence ID" value="XM_038200677.1"/>
</dbReference>
<dbReference type="PANTHER" id="PTHR11863">
    <property type="entry name" value="STEROL DESATURASE"/>
    <property type="match status" value="1"/>
</dbReference>
<dbReference type="GO" id="GO:0008610">
    <property type="term" value="P:lipid biosynthetic process"/>
    <property type="evidence" value="ECO:0007669"/>
    <property type="project" value="InterPro"/>
</dbReference>
<evidence type="ECO:0000256" key="5">
    <source>
        <dbReference type="SAM" id="Phobius"/>
    </source>
</evidence>
<sequence length="336" mass="37562">MATHKTADAYPATGMEVNKAPERGSMAGSIRMLVVITTSILVVVIAAKNSLTWLLDQFLLASGCFWTRQYEVIYNLFGGNEFLILSLGTLLVSTVVYWTLASGCLFVDATGKPSWIHKYKIQQDKNIPVDPALLRQAVTGTLFNQFAVGLPFLLVCAWLSRMRGCSASTRLPEFHSVLLEMLVFLAVEEIGFYYLHRLFHHSFFYKRFHKRHHEYTAPFAVSNFDVHWLEHAVANLAPMAAGPLIAGSHVATTWFWLTIGTFSSLLAHSGYHLPFLPSTEAHDFHHLKFVNNFGALGILDRLHGTDAIFRQSQNFQRDVLLTGFTPASELGTAKGN</sequence>
<feature type="transmembrane region" description="Helical" evidence="5">
    <location>
        <begin position="82"/>
        <end position="107"/>
    </location>
</feature>
<name>A0A913ZZ53_PATMI</name>
<feature type="transmembrane region" description="Helical" evidence="5">
    <location>
        <begin position="142"/>
        <end position="162"/>
    </location>
</feature>
<organism evidence="7 8">
    <name type="scientific">Patiria miniata</name>
    <name type="common">Bat star</name>
    <name type="synonym">Asterina miniata</name>
    <dbReference type="NCBI Taxonomy" id="46514"/>
    <lineage>
        <taxon>Eukaryota</taxon>
        <taxon>Metazoa</taxon>
        <taxon>Echinodermata</taxon>
        <taxon>Eleutherozoa</taxon>
        <taxon>Asterozoa</taxon>
        <taxon>Asteroidea</taxon>
        <taxon>Valvatacea</taxon>
        <taxon>Valvatida</taxon>
        <taxon>Asterinidae</taxon>
        <taxon>Patiria</taxon>
    </lineage>
</organism>
<dbReference type="OrthoDB" id="408954at2759"/>
<dbReference type="AlphaFoldDB" id="A0A913ZZ53"/>
<keyword evidence="3 5" id="KW-1133">Transmembrane helix</keyword>
<dbReference type="InterPro" id="IPR006694">
    <property type="entry name" value="Fatty_acid_hydroxylase"/>
</dbReference>
<keyword evidence="2 5" id="KW-0812">Transmembrane</keyword>
<evidence type="ECO:0000256" key="2">
    <source>
        <dbReference type="ARBA" id="ARBA00022692"/>
    </source>
</evidence>
<proteinExistence type="predicted"/>
<evidence type="ECO:0000313" key="7">
    <source>
        <dbReference type="EnsemblMetazoa" id="XP_038056605.1"/>
    </source>
</evidence>
<keyword evidence="4 5" id="KW-0472">Membrane</keyword>
<dbReference type="Proteomes" id="UP000887568">
    <property type="component" value="Unplaced"/>
</dbReference>
<feature type="transmembrane region" description="Helical" evidence="5">
    <location>
        <begin position="174"/>
        <end position="195"/>
    </location>
</feature>
<dbReference type="InterPro" id="IPR050307">
    <property type="entry name" value="Sterol_Desaturase_Related"/>
</dbReference>
<evidence type="ECO:0000313" key="8">
    <source>
        <dbReference type="Proteomes" id="UP000887568"/>
    </source>
</evidence>
<protein>
    <recommendedName>
        <fullName evidence="6">Fatty acid hydroxylase domain-containing protein</fullName>
    </recommendedName>
</protein>
<dbReference type="EnsemblMetazoa" id="XM_038200677.1">
    <property type="protein sequence ID" value="XP_038056605.1"/>
    <property type="gene ID" value="LOC119728437"/>
</dbReference>
<dbReference type="GO" id="GO:0016491">
    <property type="term" value="F:oxidoreductase activity"/>
    <property type="evidence" value="ECO:0007669"/>
    <property type="project" value="InterPro"/>
</dbReference>
<evidence type="ECO:0000256" key="3">
    <source>
        <dbReference type="ARBA" id="ARBA00022989"/>
    </source>
</evidence>
<accession>A0A913ZZ53</accession>
<dbReference type="GO" id="GO:0016020">
    <property type="term" value="C:membrane"/>
    <property type="evidence" value="ECO:0007669"/>
    <property type="project" value="UniProtKB-SubCell"/>
</dbReference>
<evidence type="ECO:0000256" key="4">
    <source>
        <dbReference type="ARBA" id="ARBA00023136"/>
    </source>
</evidence>
<evidence type="ECO:0000259" key="6">
    <source>
        <dbReference type="Pfam" id="PF04116"/>
    </source>
</evidence>
<dbReference type="OMA" id="YCTPLEH"/>
<dbReference type="Pfam" id="PF04116">
    <property type="entry name" value="FA_hydroxylase"/>
    <property type="match status" value="1"/>
</dbReference>
<dbReference type="GeneID" id="119728437"/>
<evidence type="ECO:0000256" key="1">
    <source>
        <dbReference type="ARBA" id="ARBA00004370"/>
    </source>
</evidence>
<reference evidence="7" key="1">
    <citation type="submission" date="2022-11" db="UniProtKB">
        <authorList>
            <consortium name="EnsemblMetazoa"/>
        </authorList>
    </citation>
    <scope>IDENTIFICATION</scope>
</reference>
<keyword evidence="8" id="KW-1185">Reference proteome</keyword>
<feature type="domain" description="Fatty acid hydroxylase" evidence="6">
    <location>
        <begin position="182"/>
        <end position="305"/>
    </location>
</feature>
<feature type="transmembrane region" description="Helical" evidence="5">
    <location>
        <begin position="29"/>
        <end position="47"/>
    </location>
</feature>
<comment type="subcellular location">
    <subcellularLocation>
        <location evidence="1">Membrane</location>
    </subcellularLocation>
</comment>
<dbReference type="GO" id="GO:0005506">
    <property type="term" value="F:iron ion binding"/>
    <property type="evidence" value="ECO:0007669"/>
    <property type="project" value="InterPro"/>
</dbReference>